<dbReference type="PANTHER" id="PTHR33164:SF57">
    <property type="entry name" value="MARR-FAMILY TRANSCRIPTIONAL REGULATOR"/>
    <property type="match status" value="1"/>
</dbReference>
<dbReference type="SUPFAM" id="SSF46785">
    <property type="entry name" value="Winged helix' DNA-binding domain"/>
    <property type="match status" value="1"/>
</dbReference>
<evidence type="ECO:0000313" key="2">
    <source>
        <dbReference type="EMBL" id="SMF69399.1"/>
    </source>
</evidence>
<protein>
    <submittedName>
        <fullName evidence="2">Transcriptional regulator, MarR family</fullName>
    </submittedName>
</protein>
<reference evidence="3" key="1">
    <citation type="submission" date="2017-04" db="EMBL/GenBank/DDBJ databases">
        <authorList>
            <person name="Varghese N."/>
            <person name="Submissions S."/>
        </authorList>
    </citation>
    <scope>NUCLEOTIDE SEQUENCE [LARGE SCALE GENOMIC DNA]</scope>
    <source>
        <strain evidence="3">Dd16</strain>
    </source>
</reference>
<evidence type="ECO:0000259" key="1">
    <source>
        <dbReference type="PROSITE" id="PS50995"/>
    </source>
</evidence>
<dbReference type="InterPro" id="IPR036390">
    <property type="entry name" value="WH_DNA-bd_sf"/>
</dbReference>
<dbReference type="Proteomes" id="UP000192934">
    <property type="component" value="Chromosome I"/>
</dbReference>
<dbReference type="GO" id="GO:0003700">
    <property type="term" value="F:DNA-binding transcription factor activity"/>
    <property type="evidence" value="ECO:0007669"/>
    <property type="project" value="InterPro"/>
</dbReference>
<gene>
    <name evidence="2" type="ORF">SAMN06295910_1722</name>
</gene>
<name>A0A1X7GGQ4_9SPHN</name>
<dbReference type="PANTHER" id="PTHR33164">
    <property type="entry name" value="TRANSCRIPTIONAL REGULATOR, MARR FAMILY"/>
    <property type="match status" value="1"/>
</dbReference>
<dbReference type="PROSITE" id="PS50995">
    <property type="entry name" value="HTH_MARR_2"/>
    <property type="match status" value="1"/>
</dbReference>
<dbReference type="GO" id="GO:0006950">
    <property type="term" value="P:response to stress"/>
    <property type="evidence" value="ECO:0007669"/>
    <property type="project" value="TreeGrafter"/>
</dbReference>
<sequence length="160" mass="17636">MSTSAAIEKHGGAPDAKRPLRLWLRLLSCATVIEKRVRQRLIDEYETTLPRFDALATLDRAPDGLTMGELTRLLLVSGGNVTTIVARLIEDGLVERTASETDRRSATVRLTPAGRAAFREMAAAHEAWIETYLADLSDADTDALLDGLHRLRASVERNRA</sequence>
<dbReference type="InterPro" id="IPR000835">
    <property type="entry name" value="HTH_MarR-typ"/>
</dbReference>
<dbReference type="SMART" id="SM00347">
    <property type="entry name" value="HTH_MARR"/>
    <property type="match status" value="1"/>
</dbReference>
<dbReference type="OrthoDB" id="7063965at2"/>
<dbReference type="EMBL" id="LT840185">
    <property type="protein sequence ID" value="SMF69399.1"/>
    <property type="molecule type" value="Genomic_DNA"/>
</dbReference>
<dbReference type="InterPro" id="IPR039422">
    <property type="entry name" value="MarR/SlyA-like"/>
</dbReference>
<dbReference type="Pfam" id="PF12802">
    <property type="entry name" value="MarR_2"/>
    <property type="match status" value="1"/>
</dbReference>
<evidence type="ECO:0000313" key="3">
    <source>
        <dbReference type="Proteomes" id="UP000192934"/>
    </source>
</evidence>
<keyword evidence="3" id="KW-1185">Reference proteome</keyword>
<proteinExistence type="predicted"/>
<dbReference type="STRING" id="941907.SAMN06295910_1722"/>
<accession>A0A1X7GGQ4</accession>
<dbReference type="AlphaFoldDB" id="A0A1X7GGQ4"/>
<dbReference type="Gene3D" id="1.10.10.10">
    <property type="entry name" value="Winged helix-like DNA-binding domain superfamily/Winged helix DNA-binding domain"/>
    <property type="match status" value="1"/>
</dbReference>
<dbReference type="InterPro" id="IPR036388">
    <property type="entry name" value="WH-like_DNA-bd_sf"/>
</dbReference>
<dbReference type="RefSeq" id="WP_085218401.1">
    <property type="nucleotide sequence ID" value="NZ_LT840185.1"/>
</dbReference>
<feature type="domain" description="HTH marR-type" evidence="1">
    <location>
        <begin position="19"/>
        <end position="153"/>
    </location>
</feature>
<organism evidence="2 3">
    <name type="scientific">Allosphingosinicella indica</name>
    <dbReference type="NCBI Taxonomy" id="941907"/>
    <lineage>
        <taxon>Bacteria</taxon>
        <taxon>Pseudomonadati</taxon>
        <taxon>Pseudomonadota</taxon>
        <taxon>Alphaproteobacteria</taxon>
        <taxon>Sphingomonadales</taxon>
        <taxon>Sphingomonadaceae</taxon>
        <taxon>Allosphingosinicella</taxon>
    </lineage>
</organism>